<dbReference type="PANTHER" id="PTHR12039">
    <property type="entry name" value="NICOTINAMIDE MONONUCLEOTIDE ADENYLYLTRANSFERASE"/>
    <property type="match status" value="1"/>
</dbReference>
<keyword evidence="13" id="KW-0496">Mitochondrion</keyword>
<dbReference type="FunCoup" id="G7E1K7">
    <property type="interactions" value="140"/>
</dbReference>
<keyword evidence="21" id="KW-1185">Reference proteome</keyword>
<dbReference type="GO" id="GO:0004515">
    <property type="term" value="F:nicotinate-nucleotide adenylyltransferase activity"/>
    <property type="evidence" value="ECO:0007669"/>
    <property type="project" value="UniProtKB-EC"/>
</dbReference>
<dbReference type="GO" id="GO:0000309">
    <property type="term" value="F:nicotinamide-nucleotide adenylyltransferase activity"/>
    <property type="evidence" value="ECO:0007669"/>
    <property type="project" value="UniProtKB-EC"/>
</dbReference>
<dbReference type="InterPro" id="IPR005248">
    <property type="entry name" value="NadD/NMNAT"/>
</dbReference>
<evidence type="ECO:0000256" key="5">
    <source>
        <dbReference type="ARBA" id="ARBA00007064"/>
    </source>
</evidence>
<dbReference type="GO" id="GO:0009435">
    <property type="term" value="P:NAD+ biosynthetic process"/>
    <property type="evidence" value="ECO:0007669"/>
    <property type="project" value="UniProtKB-UniPathway"/>
</dbReference>
<keyword evidence="11 17" id="KW-0067">ATP-binding</keyword>
<dbReference type="Proteomes" id="UP000009131">
    <property type="component" value="Unassembled WGS sequence"/>
</dbReference>
<keyword evidence="10 17" id="KW-0547">Nucleotide-binding</keyword>
<dbReference type="InParanoid" id="G7E1K7"/>
<evidence type="ECO:0000313" key="21">
    <source>
        <dbReference type="Proteomes" id="UP000009131"/>
    </source>
</evidence>
<evidence type="ECO:0000313" key="20">
    <source>
        <dbReference type="EMBL" id="GAA96717.1"/>
    </source>
</evidence>
<dbReference type="PANTHER" id="PTHR12039:SF0">
    <property type="entry name" value="NICOTINAMIDE-NUCLEOTIDE ADENYLYLTRANSFERASE"/>
    <property type="match status" value="1"/>
</dbReference>
<comment type="subunit">
    <text evidence="6">Homotetramer.</text>
</comment>
<evidence type="ECO:0000256" key="18">
    <source>
        <dbReference type="SAM" id="MobiDB-lite"/>
    </source>
</evidence>
<organism evidence="20 21">
    <name type="scientific">Mixia osmundae (strain CBS 9802 / IAM 14324 / JCM 22182 / KY 12970)</name>
    <dbReference type="NCBI Taxonomy" id="764103"/>
    <lineage>
        <taxon>Eukaryota</taxon>
        <taxon>Fungi</taxon>
        <taxon>Dikarya</taxon>
        <taxon>Basidiomycota</taxon>
        <taxon>Pucciniomycotina</taxon>
        <taxon>Mixiomycetes</taxon>
        <taxon>Mixiales</taxon>
        <taxon>Mixiaceae</taxon>
        <taxon>Mixia</taxon>
    </lineage>
</organism>
<dbReference type="GO" id="GO:0005759">
    <property type="term" value="C:mitochondrial matrix"/>
    <property type="evidence" value="ECO:0007669"/>
    <property type="project" value="UniProtKB-ARBA"/>
</dbReference>
<dbReference type="OrthoDB" id="422187at2759"/>
<dbReference type="FunFam" id="3.40.50.620:FF:000221">
    <property type="entry name" value="Nicotinamide/nicotinic acid mononucleotide adenylyltransferase 3"/>
    <property type="match status" value="1"/>
</dbReference>
<evidence type="ECO:0000256" key="6">
    <source>
        <dbReference type="ARBA" id="ARBA00011881"/>
    </source>
</evidence>
<comment type="pathway">
    <text evidence="3 17">Cofactor biosynthesis; NAD(+) biosynthesis; NAD(+) from nicotinamide D-ribonucleotide: step 1/1.</text>
</comment>
<feature type="domain" description="Cytidyltransferase-like" evidence="19">
    <location>
        <begin position="29"/>
        <end position="232"/>
    </location>
</feature>
<comment type="subcellular location">
    <subcellularLocation>
        <location evidence="2">Mitochondrion</location>
    </subcellularLocation>
</comment>
<dbReference type="OMA" id="HFDYELN"/>
<dbReference type="NCBIfam" id="TIGR00482">
    <property type="entry name" value="nicotinate (nicotinamide) nucleotide adenylyltransferase"/>
    <property type="match status" value="1"/>
</dbReference>
<proteinExistence type="inferred from homology"/>
<dbReference type="EMBL" id="BABT02000106">
    <property type="protein sequence ID" value="GAA96717.1"/>
    <property type="molecule type" value="Genomic_DNA"/>
</dbReference>
<evidence type="ECO:0000256" key="13">
    <source>
        <dbReference type="ARBA" id="ARBA00023128"/>
    </source>
</evidence>
<dbReference type="InterPro" id="IPR014729">
    <property type="entry name" value="Rossmann-like_a/b/a_fold"/>
</dbReference>
<dbReference type="eggNOG" id="KOG3199">
    <property type="taxonomic scope" value="Eukaryota"/>
</dbReference>
<name>G7E1K7_MIXOS</name>
<feature type="compositionally biased region" description="Low complexity" evidence="18">
    <location>
        <begin position="261"/>
        <end position="282"/>
    </location>
</feature>
<dbReference type="HOGENOM" id="CLU_033366_0_1_1"/>
<comment type="function">
    <text evidence="16">Catalyzes the formation of NAD(+) from nicotinamide mononucleotide (NMN) and ATP. Can also use the deamidated form; nicotinic acid mononucleotide (NaMN) as substrate with the same efficiency. Can use triazofurin monophosphate (TrMP) as substrate. Can also use GTP and ITP as nucleotide donors. Also catalyzes the reverse reaction, i.e. the pyrophosphorolytic cleavage of NAD(+). For the pyrophosphorolytic activity, can use NAD(+), NADH, NaAD, nicotinic acid adenine dinucleotide phosphate (NHD), nicotinamide guanine dinucleotide (NGD) as substrates. Fails to cleave phosphorylated dinucleotides NADP(+), NADPH and NaADP(+). Protects against axonal degeneration following injury. May be involved in the maintenance of axonal integrity. Also functions as a stress-response chaperone protein that prevents toxic aggregation of proteins; this function may be independent of its NAD(+) synthesis activity.</text>
</comment>
<protein>
    <recommendedName>
        <fullName evidence="17">Nicotinamide-nucleotide adenylyltransferase</fullName>
        <ecNumber evidence="17">2.7.7.1</ecNumber>
        <ecNumber evidence="17">2.7.7.18</ecNumber>
    </recommendedName>
</protein>
<sequence>MQDDYVFPTERLVVPRLEPGKQPLVLVGCGSFSPITFLHLRMFEMARDHARLHSCYEVVGGYLSPVNDAYKKPGLVSAVHRVSMCELACQSMSDWIMVDPFEARHDTYLPTARVLDHFEHEINTVKGGVEIEVLDPETGETSVERRKARIMLLAGSDLIQTMSEPGVWAQQDLHHILGLYGCFIVERADSEIDQALFKDSSVHSRNALALYRRNIFMVQQLVRNDVSSTKVRLFIKRGMSVRYLLPNTVIDYIRQNGLYSSDRAPSSEPASRPTTSSSTPDSLQKARR</sequence>
<evidence type="ECO:0000256" key="8">
    <source>
        <dbReference type="ARBA" id="ARBA00022679"/>
    </source>
</evidence>
<dbReference type="SUPFAM" id="SSF52374">
    <property type="entry name" value="Nucleotidylyl transferase"/>
    <property type="match status" value="1"/>
</dbReference>
<reference evidence="20 21" key="2">
    <citation type="journal article" date="2012" name="Open Biol.">
        <title>Characteristics of nucleosomes and linker DNA regions on the genome of the basidiomycete Mixia osmundae revealed by mono- and dinucleosome mapping.</title>
        <authorList>
            <person name="Nishida H."/>
            <person name="Kondo S."/>
            <person name="Matsumoto T."/>
            <person name="Suzuki Y."/>
            <person name="Yoshikawa H."/>
            <person name="Taylor T.D."/>
            <person name="Sugiyama J."/>
        </authorList>
    </citation>
    <scope>NUCLEOTIDE SEQUENCE [LARGE SCALE GENOMIC DNA]</scope>
    <source>
        <strain evidence="21">CBS 9802 / IAM 14324 / JCM 22182 / KY 12970</strain>
    </source>
</reference>
<evidence type="ECO:0000256" key="2">
    <source>
        <dbReference type="ARBA" id="ARBA00004173"/>
    </source>
</evidence>
<evidence type="ECO:0000256" key="10">
    <source>
        <dbReference type="ARBA" id="ARBA00022741"/>
    </source>
</evidence>
<dbReference type="UniPathway" id="UPA00253">
    <property type="reaction ID" value="UER00332"/>
</dbReference>
<keyword evidence="12 17" id="KW-0520">NAD</keyword>
<dbReference type="CDD" id="cd09286">
    <property type="entry name" value="NMNAT_Eukarya"/>
    <property type="match status" value="1"/>
</dbReference>
<comment type="caution">
    <text evidence="20">The sequence shown here is derived from an EMBL/GenBank/DDBJ whole genome shotgun (WGS) entry which is preliminary data.</text>
</comment>
<dbReference type="InterPro" id="IPR045094">
    <property type="entry name" value="NMNAT_euk"/>
</dbReference>
<dbReference type="STRING" id="764103.G7E1K7"/>
<evidence type="ECO:0000256" key="15">
    <source>
        <dbReference type="ARBA" id="ARBA00049001"/>
    </source>
</evidence>
<keyword evidence="9 17" id="KW-0548">Nucleotidyltransferase</keyword>
<dbReference type="Pfam" id="PF01467">
    <property type="entry name" value="CTP_transf_like"/>
    <property type="match status" value="1"/>
</dbReference>
<dbReference type="InterPro" id="IPR004821">
    <property type="entry name" value="Cyt_trans-like"/>
</dbReference>
<evidence type="ECO:0000256" key="11">
    <source>
        <dbReference type="ARBA" id="ARBA00022840"/>
    </source>
</evidence>
<evidence type="ECO:0000256" key="14">
    <source>
        <dbReference type="ARBA" id="ARBA00048721"/>
    </source>
</evidence>
<evidence type="ECO:0000259" key="19">
    <source>
        <dbReference type="Pfam" id="PF01467"/>
    </source>
</evidence>
<evidence type="ECO:0000256" key="17">
    <source>
        <dbReference type="RuleBase" id="RU362021"/>
    </source>
</evidence>
<dbReference type="RefSeq" id="XP_014565236.1">
    <property type="nucleotide sequence ID" value="XM_014709750.1"/>
</dbReference>
<comment type="catalytic activity">
    <reaction evidence="14 17">
        <text>nicotinate beta-D-ribonucleotide + ATP + H(+) = deamido-NAD(+) + diphosphate</text>
        <dbReference type="Rhea" id="RHEA:22860"/>
        <dbReference type="ChEBI" id="CHEBI:15378"/>
        <dbReference type="ChEBI" id="CHEBI:30616"/>
        <dbReference type="ChEBI" id="CHEBI:33019"/>
        <dbReference type="ChEBI" id="CHEBI:57502"/>
        <dbReference type="ChEBI" id="CHEBI:58437"/>
        <dbReference type="EC" id="2.7.7.18"/>
    </reaction>
</comment>
<evidence type="ECO:0000256" key="16">
    <source>
        <dbReference type="ARBA" id="ARBA00093425"/>
    </source>
</evidence>
<evidence type="ECO:0000256" key="7">
    <source>
        <dbReference type="ARBA" id="ARBA00022642"/>
    </source>
</evidence>
<dbReference type="EC" id="2.7.7.1" evidence="17"/>
<keyword evidence="8 17" id="KW-0808">Transferase</keyword>
<accession>G7E1K7</accession>
<evidence type="ECO:0000256" key="3">
    <source>
        <dbReference type="ARBA" id="ARBA00004658"/>
    </source>
</evidence>
<keyword evidence="7 17" id="KW-0662">Pyridine nucleotide biosynthesis</keyword>
<comment type="pathway">
    <text evidence="4">Cofactor biosynthesis; NAD(+) biosynthesis; deamido-NAD(+) from nicotinate D-ribonucleotide: step 1/1.</text>
</comment>
<comment type="similarity">
    <text evidence="5 17">Belongs to the eukaryotic NMN adenylyltransferase family.</text>
</comment>
<comment type="catalytic activity">
    <reaction evidence="15 17">
        <text>beta-nicotinamide D-ribonucleotide + ATP + H(+) = diphosphate + NAD(+)</text>
        <dbReference type="Rhea" id="RHEA:21360"/>
        <dbReference type="ChEBI" id="CHEBI:14649"/>
        <dbReference type="ChEBI" id="CHEBI:15378"/>
        <dbReference type="ChEBI" id="CHEBI:30616"/>
        <dbReference type="ChEBI" id="CHEBI:33019"/>
        <dbReference type="ChEBI" id="CHEBI:57540"/>
        <dbReference type="EC" id="2.7.7.1"/>
    </reaction>
</comment>
<evidence type="ECO:0000256" key="12">
    <source>
        <dbReference type="ARBA" id="ARBA00023027"/>
    </source>
</evidence>
<gene>
    <name evidence="20" type="primary">Mo03388</name>
    <name evidence="20" type="ORF">E5Q_03388</name>
</gene>
<dbReference type="Gene3D" id="3.40.50.620">
    <property type="entry name" value="HUPs"/>
    <property type="match status" value="1"/>
</dbReference>
<comment type="cofactor">
    <cofactor evidence="1">
        <name>Mg(2+)</name>
        <dbReference type="ChEBI" id="CHEBI:18420"/>
    </cofactor>
</comment>
<feature type="region of interest" description="Disordered" evidence="18">
    <location>
        <begin position="261"/>
        <end position="288"/>
    </location>
</feature>
<dbReference type="AlphaFoldDB" id="G7E1K7"/>
<dbReference type="EC" id="2.7.7.18" evidence="17"/>
<evidence type="ECO:0000256" key="9">
    <source>
        <dbReference type="ARBA" id="ARBA00022695"/>
    </source>
</evidence>
<dbReference type="GO" id="GO:0005524">
    <property type="term" value="F:ATP binding"/>
    <property type="evidence" value="ECO:0007669"/>
    <property type="project" value="UniProtKB-KW"/>
</dbReference>
<reference evidence="20 21" key="1">
    <citation type="journal article" date="2011" name="J. Gen. Appl. Microbiol.">
        <title>Draft genome sequencing of the enigmatic basidiomycete Mixia osmundae.</title>
        <authorList>
            <person name="Nishida H."/>
            <person name="Nagatsuka Y."/>
            <person name="Sugiyama J."/>
        </authorList>
    </citation>
    <scope>NUCLEOTIDE SEQUENCE [LARGE SCALE GENOMIC DNA]</scope>
    <source>
        <strain evidence="21">CBS 9802 / IAM 14324 / JCM 22182 / KY 12970</strain>
    </source>
</reference>
<evidence type="ECO:0000256" key="4">
    <source>
        <dbReference type="ARBA" id="ARBA00005019"/>
    </source>
</evidence>
<evidence type="ECO:0000256" key="1">
    <source>
        <dbReference type="ARBA" id="ARBA00001946"/>
    </source>
</evidence>
<dbReference type="InterPro" id="IPR051182">
    <property type="entry name" value="Euk_NMN_adenylyltrnsfrase"/>
</dbReference>